<dbReference type="Gene3D" id="3.90.1590.10">
    <property type="entry name" value="glutathione-dependent formaldehyde- activating enzyme (gfa)"/>
    <property type="match status" value="1"/>
</dbReference>
<evidence type="ECO:0000313" key="7">
    <source>
        <dbReference type="EMBL" id="TCT36447.1"/>
    </source>
</evidence>
<comment type="similarity">
    <text evidence="1">Belongs to the Gfa family.</text>
</comment>
<sequence length="167" mass="17916">MTTSVLSGGCQCGAVRYHVKGALSYPHICHCRMCQKASGNYFMPLAGAHRDDFSLTRGAPGWFHSSDQVRRGFCADCGTPLFFETISADSIAVTLGSLDDPKALSPVSQDGVEARVPFFHELAGLRAIPTDRSDLPGGTAAIAASNHQHPDHDTEKWPENEKTTAGQ</sequence>
<feature type="region of interest" description="Disordered" evidence="5">
    <location>
        <begin position="131"/>
        <end position="167"/>
    </location>
</feature>
<dbReference type="SUPFAM" id="SSF51316">
    <property type="entry name" value="Mss4-like"/>
    <property type="match status" value="1"/>
</dbReference>
<dbReference type="Pfam" id="PF04828">
    <property type="entry name" value="GFA"/>
    <property type="match status" value="1"/>
</dbReference>
<comment type="caution">
    <text evidence="7">The sequence shown here is derived from an EMBL/GenBank/DDBJ whole genome shotgun (WGS) entry which is preliminary data.</text>
</comment>
<reference evidence="7 8" key="1">
    <citation type="submission" date="2019-03" db="EMBL/GenBank/DDBJ databases">
        <title>Freshwater and sediment microbial communities from various areas in North America, analyzing microbe dynamics in response to fracking.</title>
        <authorList>
            <person name="Lamendella R."/>
        </authorList>
    </citation>
    <scope>NUCLEOTIDE SEQUENCE [LARGE SCALE GENOMIC DNA]</scope>
    <source>
        <strain evidence="7 8">175.2</strain>
    </source>
</reference>
<dbReference type="GO" id="GO:0046872">
    <property type="term" value="F:metal ion binding"/>
    <property type="evidence" value="ECO:0007669"/>
    <property type="project" value="UniProtKB-KW"/>
</dbReference>
<accession>A0A4R3NNC5</accession>
<dbReference type="InterPro" id="IPR011057">
    <property type="entry name" value="Mss4-like_sf"/>
</dbReference>
<gene>
    <name evidence="7" type="ORF">EDC90_102148</name>
</gene>
<organism evidence="7 8">
    <name type="scientific">Martelella mediterranea</name>
    <dbReference type="NCBI Taxonomy" id="293089"/>
    <lineage>
        <taxon>Bacteria</taxon>
        <taxon>Pseudomonadati</taxon>
        <taxon>Pseudomonadota</taxon>
        <taxon>Alphaproteobacteria</taxon>
        <taxon>Hyphomicrobiales</taxon>
        <taxon>Aurantimonadaceae</taxon>
        <taxon>Martelella</taxon>
    </lineage>
</organism>
<dbReference type="PANTHER" id="PTHR33337">
    <property type="entry name" value="GFA DOMAIN-CONTAINING PROTEIN"/>
    <property type="match status" value="1"/>
</dbReference>
<evidence type="ECO:0000313" key="8">
    <source>
        <dbReference type="Proteomes" id="UP000295097"/>
    </source>
</evidence>
<evidence type="ECO:0000256" key="1">
    <source>
        <dbReference type="ARBA" id="ARBA00005495"/>
    </source>
</evidence>
<evidence type="ECO:0000256" key="3">
    <source>
        <dbReference type="ARBA" id="ARBA00022833"/>
    </source>
</evidence>
<proteinExistence type="inferred from homology"/>
<keyword evidence="3" id="KW-0862">Zinc</keyword>
<dbReference type="PROSITE" id="PS51891">
    <property type="entry name" value="CENP_V_GFA"/>
    <property type="match status" value="1"/>
</dbReference>
<dbReference type="GO" id="GO:0016846">
    <property type="term" value="F:carbon-sulfur lyase activity"/>
    <property type="evidence" value="ECO:0007669"/>
    <property type="project" value="InterPro"/>
</dbReference>
<dbReference type="EMBL" id="SMAR01000021">
    <property type="protein sequence ID" value="TCT36447.1"/>
    <property type="molecule type" value="Genomic_DNA"/>
</dbReference>
<evidence type="ECO:0000256" key="5">
    <source>
        <dbReference type="SAM" id="MobiDB-lite"/>
    </source>
</evidence>
<keyword evidence="4" id="KW-0456">Lyase</keyword>
<dbReference type="RefSeq" id="WP_132312522.1">
    <property type="nucleotide sequence ID" value="NZ_SMAR01000021.1"/>
</dbReference>
<evidence type="ECO:0000259" key="6">
    <source>
        <dbReference type="PROSITE" id="PS51891"/>
    </source>
</evidence>
<feature type="domain" description="CENP-V/GFA" evidence="6">
    <location>
        <begin position="6"/>
        <end position="113"/>
    </location>
</feature>
<keyword evidence="2" id="KW-0479">Metal-binding</keyword>
<name>A0A4R3NNC5_9HYPH</name>
<dbReference type="InterPro" id="IPR006913">
    <property type="entry name" value="CENP-V/GFA"/>
</dbReference>
<keyword evidence="8" id="KW-1185">Reference proteome</keyword>
<dbReference type="PANTHER" id="PTHR33337:SF40">
    <property type="entry name" value="CENP-V_GFA DOMAIN-CONTAINING PROTEIN-RELATED"/>
    <property type="match status" value="1"/>
</dbReference>
<dbReference type="AlphaFoldDB" id="A0A4R3NNC5"/>
<feature type="compositionally biased region" description="Basic and acidic residues" evidence="5">
    <location>
        <begin position="148"/>
        <end position="167"/>
    </location>
</feature>
<dbReference type="OrthoDB" id="9807246at2"/>
<evidence type="ECO:0000256" key="2">
    <source>
        <dbReference type="ARBA" id="ARBA00022723"/>
    </source>
</evidence>
<dbReference type="Proteomes" id="UP000295097">
    <property type="component" value="Unassembled WGS sequence"/>
</dbReference>
<protein>
    <recommendedName>
        <fullName evidence="6">CENP-V/GFA domain-containing protein</fullName>
    </recommendedName>
</protein>
<evidence type="ECO:0000256" key="4">
    <source>
        <dbReference type="ARBA" id="ARBA00023239"/>
    </source>
</evidence>